<evidence type="ECO:0000313" key="2">
    <source>
        <dbReference type="EMBL" id="MQL71445.1"/>
    </source>
</evidence>
<keyword evidence="1" id="KW-0812">Transmembrane</keyword>
<reference evidence="2" key="1">
    <citation type="submission" date="2017-07" db="EMBL/GenBank/DDBJ databases">
        <title>Taro Niue Genome Assembly and Annotation.</title>
        <authorList>
            <person name="Atibalentja N."/>
            <person name="Keating K."/>
            <person name="Fields C.J."/>
        </authorList>
    </citation>
    <scope>NUCLEOTIDE SEQUENCE</scope>
    <source>
        <strain evidence="2">Niue_2</strain>
        <tissue evidence="2">Leaf</tissue>
    </source>
</reference>
<evidence type="ECO:0000256" key="1">
    <source>
        <dbReference type="SAM" id="Phobius"/>
    </source>
</evidence>
<organism evidence="2 3">
    <name type="scientific">Colocasia esculenta</name>
    <name type="common">Wild taro</name>
    <name type="synonym">Arum esculentum</name>
    <dbReference type="NCBI Taxonomy" id="4460"/>
    <lineage>
        <taxon>Eukaryota</taxon>
        <taxon>Viridiplantae</taxon>
        <taxon>Streptophyta</taxon>
        <taxon>Embryophyta</taxon>
        <taxon>Tracheophyta</taxon>
        <taxon>Spermatophyta</taxon>
        <taxon>Magnoliopsida</taxon>
        <taxon>Liliopsida</taxon>
        <taxon>Araceae</taxon>
        <taxon>Aroideae</taxon>
        <taxon>Colocasieae</taxon>
        <taxon>Colocasia</taxon>
    </lineage>
</organism>
<keyword evidence="3" id="KW-1185">Reference proteome</keyword>
<keyword evidence="1" id="KW-0472">Membrane</keyword>
<dbReference type="AlphaFoldDB" id="A0A843TKA9"/>
<protein>
    <submittedName>
        <fullName evidence="2">Uncharacterized protein</fullName>
    </submittedName>
</protein>
<feature type="transmembrane region" description="Helical" evidence="1">
    <location>
        <begin position="57"/>
        <end position="80"/>
    </location>
</feature>
<name>A0A843TKA9_COLES</name>
<comment type="caution">
    <text evidence="2">The sequence shown here is derived from an EMBL/GenBank/DDBJ whole genome shotgun (WGS) entry which is preliminary data.</text>
</comment>
<accession>A0A843TKA9</accession>
<sequence length="175" mass="18325">MRLGSGVESFVELSCLGLGRRGVRSVFLAQTRQSFVSLPLSTLVPEPRSGARRGAAAWPDCGVACVVCFCGGSVLPFAGVEARARLAIRACGLRVPLLAASGGGLVAVVVTEFSSRRFRVFLVALACTAVLDWMCLAPVGVIGGGTTLGVPGEGSERSGRYSWYQSEGLLRFVRS</sequence>
<feature type="transmembrane region" description="Helical" evidence="1">
    <location>
        <begin position="120"/>
        <end position="142"/>
    </location>
</feature>
<dbReference type="Proteomes" id="UP000652761">
    <property type="component" value="Unassembled WGS sequence"/>
</dbReference>
<feature type="transmembrane region" description="Helical" evidence="1">
    <location>
        <begin position="86"/>
        <end position="108"/>
    </location>
</feature>
<dbReference type="EMBL" id="NMUH01000098">
    <property type="protein sequence ID" value="MQL71445.1"/>
    <property type="molecule type" value="Genomic_DNA"/>
</dbReference>
<gene>
    <name evidence="2" type="ORF">Taro_003764</name>
</gene>
<evidence type="ECO:0000313" key="3">
    <source>
        <dbReference type="Proteomes" id="UP000652761"/>
    </source>
</evidence>
<proteinExistence type="predicted"/>
<keyword evidence="1" id="KW-1133">Transmembrane helix</keyword>